<gene>
    <name evidence="4" type="ORF">RRH01S_03_00190</name>
</gene>
<feature type="compositionally biased region" description="Polar residues" evidence="1">
    <location>
        <begin position="254"/>
        <end position="272"/>
    </location>
</feature>
<sequence>MHITTPFGRRSMSLALMRNQIKATAIRQGKTVDKWQVFRNVCEARPLLNISDRTLAVLNALLTFYPEKELSEDAGLVVFPSNNQLTVRAHGITGTTLRRHLAALVEAGLILRKDSPNGKRFARKDGAGAVEDAYGFNLAPLLARSEELADLAQQIAVEKKHLRQAKEKLTICRRDVRKLIGTAIEEGVPGNWQAIERHYLSLVNTLPRAPTAVDIAPIAEEMEMLRNEIINLLETKLISEKSVANDVQNDRHIQNSNTESQIESEASPQTATAPEPDQSAEQISKPSQQPIKAYPLATVLRACPEITNYGPSGAIASWRELMTAAVVVRTMLGVTSSAYQDACDTMGPESTAVVMACLLEKAQHISSAGGYLRNLTSRARRGEFSLGPMLMAQMRGRDAEARKAS</sequence>
<comment type="caution">
    <text evidence="4">The sequence shown here is derived from an EMBL/GenBank/DDBJ whole genome shotgun (WGS) entry which is preliminary data.</text>
</comment>
<dbReference type="InterPro" id="IPR021760">
    <property type="entry name" value="RepC_C"/>
</dbReference>
<feature type="domain" description="Plasmid replication protein C C-terminal" evidence="3">
    <location>
        <begin position="295"/>
        <end position="395"/>
    </location>
</feature>
<name>A0AA87PY09_RHIRH</name>
<dbReference type="NCBIfam" id="NF040974">
    <property type="entry name" value="RepABC_RepC"/>
    <property type="match status" value="1"/>
</dbReference>
<dbReference type="RefSeq" id="WP_110924601.1">
    <property type="nucleotide sequence ID" value="NZ_BAYX01000003.1"/>
</dbReference>
<feature type="region of interest" description="Disordered" evidence="1">
    <location>
        <begin position="248"/>
        <end position="287"/>
    </location>
</feature>
<dbReference type="AlphaFoldDB" id="A0AA87PY09"/>
<dbReference type="Pfam" id="PF11800">
    <property type="entry name" value="RP-C_C"/>
    <property type="match status" value="1"/>
</dbReference>
<dbReference type="InterPro" id="IPR005090">
    <property type="entry name" value="RepC_N"/>
</dbReference>
<accession>A0AA87PY09</accession>
<dbReference type="InterPro" id="IPR047611">
    <property type="entry name" value="RepABC_RepC"/>
</dbReference>
<protein>
    <recommendedName>
        <fullName evidence="6">Replication initiation protein RepC</fullName>
    </recommendedName>
</protein>
<evidence type="ECO:0000313" key="5">
    <source>
        <dbReference type="Proteomes" id="UP000026941"/>
    </source>
</evidence>
<reference evidence="4 5" key="1">
    <citation type="submission" date="2014-05" db="EMBL/GenBank/DDBJ databases">
        <title>Whole genome shotgun sequence of Rhizobium rhizogenes NBRC 13257.</title>
        <authorList>
            <person name="Katano-Makiyama Y."/>
            <person name="Hosoyama A."/>
            <person name="Hashimoto M."/>
            <person name="Hosoyama Y."/>
            <person name="Noguchi M."/>
            <person name="Tsuchikane K."/>
            <person name="Kimura A."/>
            <person name="Ohji S."/>
            <person name="Ichikawa N."/>
            <person name="Yamazoe A."/>
            <person name="Fujita N."/>
        </authorList>
    </citation>
    <scope>NUCLEOTIDE SEQUENCE [LARGE SCALE GENOMIC DNA]</scope>
    <source>
        <strain evidence="4 5">NBRC 13257</strain>
    </source>
</reference>
<dbReference type="Proteomes" id="UP000026941">
    <property type="component" value="Unassembled WGS sequence"/>
</dbReference>
<dbReference type="NCBIfam" id="NF010396">
    <property type="entry name" value="PRK13824.1"/>
    <property type="match status" value="1"/>
</dbReference>
<dbReference type="EMBL" id="BAYX01000003">
    <property type="protein sequence ID" value="GAJ91951.1"/>
    <property type="molecule type" value="Genomic_DNA"/>
</dbReference>
<dbReference type="Pfam" id="PF03428">
    <property type="entry name" value="RP-C"/>
    <property type="match status" value="1"/>
</dbReference>
<evidence type="ECO:0000259" key="3">
    <source>
        <dbReference type="Pfam" id="PF11800"/>
    </source>
</evidence>
<evidence type="ECO:0008006" key="6">
    <source>
        <dbReference type="Google" id="ProtNLM"/>
    </source>
</evidence>
<evidence type="ECO:0000313" key="4">
    <source>
        <dbReference type="EMBL" id="GAJ91951.1"/>
    </source>
</evidence>
<organism evidence="4 5">
    <name type="scientific">Rhizobium rhizogenes NBRC 13257</name>
    <dbReference type="NCBI Taxonomy" id="1220581"/>
    <lineage>
        <taxon>Bacteria</taxon>
        <taxon>Pseudomonadati</taxon>
        <taxon>Pseudomonadota</taxon>
        <taxon>Alphaproteobacteria</taxon>
        <taxon>Hyphomicrobiales</taxon>
        <taxon>Rhizobiaceae</taxon>
        <taxon>Rhizobium/Agrobacterium group</taxon>
        <taxon>Rhizobium</taxon>
    </lineage>
</organism>
<evidence type="ECO:0000256" key="1">
    <source>
        <dbReference type="SAM" id="MobiDB-lite"/>
    </source>
</evidence>
<feature type="domain" description="Plasmid replication protein C N-terminal" evidence="2">
    <location>
        <begin position="10"/>
        <end position="183"/>
    </location>
</feature>
<evidence type="ECO:0000259" key="2">
    <source>
        <dbReference type="Pfam" id="PF03428"/>
    </source>
</evidence>
<proteinExistence type="predicted"/>